<keyword evidence="2" id="KW-1185">Reference proteome</keyword>
<dbReference type="AlphaFoldDB" id="A0A8X7CK33"/>
<reference evidence="1" key="1">
    <citation type="submission" date="2020-08" db="EMBL/GenBank/DDBJ databases">
        <title>Multicomponent nature underlies the extraordinary mechanical properties of spider dragline silk.</title>
        <authorList>
            <person name="Kono N."/>
            <person name="Nakamura H."/>
            <person name="Mori M."/>
            <person name="Yoshida Y."/>
            <person name="Ohtoshi R."/>
            <person name="Malay A.D."/>
            <person name="Moran D.A.P."/>
            <person name="Tomita M."/>
            <person name="Numata K."/>
            <person name="Arakawa K."/>
        </authorList>
    </citation>
    <scope>NUCLEOTIDE SEQUENCE</scope>
</reference>
<evidence type="ECO:0000313" key="1">
    <source>
        <dbReference type="EMBL" id="GFY71523.1"/>
    </source>
</evidence>
<evidence type="ECO:0000313" key="2">
    <source>
        <dbReference type="Proteomes" id="UP000886998"/>
    </source>
</evidence>
<comment type="caution">
    <text evidence="1">The sequence shown here is derived from an EMBL/GenBank/DDBJ whole genome shotgun (WGS) entry which is preliminary data.</text>
</comment>
<gene>
    <name evidence="1" type="ORF">TNIN_93101</name>
</gene>
<dbReference type="Proteomes" id="UP000886998">
    <property type="component" value="Unassembled WGS sequence"/>
</dbReference>
<sequence>MLTGFRATARPSDPLIDPEFRGAHYRGKVSFYPLLIVRWSFSKHFSSPLDALTCNTKASDGVEDVRGTFRHTLHPFTGHRKGVSPVTERPLKSIPEVAYIKVAPVSGCVR</sequence>
<accession>A0A8X7CK33</accession>
<organism evidence="1 2">
    <name type="scientific">Trichonephila inaurata madagascariensis</name>
    <dbReference type="NCBI Taxonomy" id="2747483"/>
    <lineage>
        <taxon>Eukaryota</taxon>
        <taxon>Metazoa</taxon>
        <taxon>Ecdysozoa</taxon>
        <taxon>Arthropoda</taxon>
        <taxon>Chelicerata</taxon>
        <taxon>Arachnida</taxon>
        <taxon>Araneae</taxon>
        <taxon>Araneomorphae</taxon>
        <taxon>Entelegynae</taxon>
        <taxon>Araneoidea</taxon>
        <taxon>Nephilidae</taxon>
        <taxon>Trichonephila</taxon>
        <taxon>Trichonephila inaurata</taxon>
    </lineage>
</organism>
<name>A0A8X7CK33_9ARAC</name>
<protein>
    <submittedName>
        <fullName evidence="1">Uncharacterized protein</fullName>
    </submittedName>
</protein>
<dbReference type="EMBL" id="BMAV01018900">
    <property type="protein sequence ID" value="GFY71523.1"/>
    <property type="molecule type" value="Genomic_DNA"/>
</dbReference>
<proteinExistence type="predicted"/>